<dbReference type="Pfam" id="PF06094">
    <property type="entry name" value="GGACT"/>
    <property type="match status" value="2"/>
</dbReference>
<feature type="domain" description="Gamma-glutamylcyclotransferase AIG2-like" evidence="5">
    <location>
        <begin position="189"/>
        <end position="295"/>
    </location>
</feature>
<dbReference type="Gene3D" id="3.10.490.10">
    <property type="entry name" value="Gamma-glutamyl cyclotransferase-like"/>
    <property type="match status" value="2"/>
</dbReference>
<dbReference type="EC" id="4.3.2.9" evidence="1"/>
<dbReference type="InterPro" id="IPR017939">
    <property type="entry name" value="G-Glutamylcylcotransferase"/>
</dbReference>
<evidence type="ECO:0000256" key="2">
    <source>
        <dbReference type="ARBA" id="ARBA00023239"/>
    </source>
</evidence>
<dbReference type="InterPro" id="IPR036568">
    <property type="entry name" value="GGCT-like_sf"/>
</dbReference>
<gene>
    <name evidence="6" type="ORF">D9758_000686</name>
</gene>
<keyword evidence="2" id="KW-0456">Lyase</keyword>
<evidence type="ECO:0000259" key="5">
    <source>
        <dbReference type="Pfam" id="PF06094"/>
    </source>
</evidence>
<name>A0A8H5LY96_9AGAR</name>
<evidence type="ECO:0000313" key="7">
    <source>
        <dbReference type="Proteomes" id="UP000559256"/>
    </source>
</evidence>
<protein>
    <recommendedName>
        <fullName evidence="1">gamma-glutamylcyclotransferase</fullName>
        <ecNumber evidence="1">4.3.2.9</ecNumber>
    </recommendedName>
</protein>
<evidence type="ECO:0000256" key="4">
    <source>
        <dbReference type="PIRSR" id="PIRSR617939-2"/>
    </source>
</evidence>
<dbReference type="OrthoDB" id="2924818at2759"/>
<feature type="active site" description="Proton acceptor" evidence="3">
    <location>
        <position position="258"/>
    </location>
</feature>
<accession>A0A8H5LY96</accession>
<organism evidence="6 7">
    <name type="scientific">Tetrapyrgos nigripes</name>
    <dbReference type="NCBI Taxonomy" id="182062"/>
    <lineage>
        <taxon>Eukaryota</taxon>
        <taxon>Fungi</taxon>
        <taxon>Dikarya</taxon>
        <taxon>Basidiomycota</taxon>
        <taxon>Agaricomycotina</taxon>
        <taxon>Agaricomycetes</taxon>
        <taxon>Agaricomycetidae</taxon>
        <taxon>Agaricales</taxon>
        <taxon>Marasmiineae</taxon>
        <taxon>Marasmiaceae</taxon>
        <taxon>Tetrapyrgos</taxon>
    </lineage>
</organism>
<feature type="binding site" evidence="4">
    <location>
        <position position="132"/>
    </location>
    <ligand>
        <name>substrate</name>
    </ligand>
</feature>
<comment type="caution">
    <text evidence="6">The sequence shown here is derived from an EMBL/GenBank/DDBJ whole genome shotgun (WGS) entry which is preliminary data.</text>
</comment>
<dbReference type="InterPro" id="IPR009288">
    <property type="entry name" value="AIG2-like_dom"/>
</dbReference>
<dbReference type="CDD" id="cd06661">
    <property type="entry name" value="GGCT_like"/>
    <property type="match status" value="2"/>
</dbReference>
<evidence type="ECO:0000256" key="1">
    <source>
        <dbReference type="ARBA" id="ARBA00012346"/>
    </source>
</evidence>
<dbReference type="AlphaFoldDB" id="A0A8H5LY96"/>
<dbReference type="GO" id="GO:0003839">
    <property type="term" value="F:gamma-glutamylcyclotransferase activity"/>
    <property type="evidence" value="ECO:0007669"/>
    <property type="project" value="UniProtKB-EC"/>
</dbReference>
<feature type="domain" description="Gamma-glutamylcyclotransferase AIG2-like" evidence="5">
    <location>
        <begin position="12"/>
        <end position="118"/>
    </location>
</feature>
<dbReference type="PANTHER" id="PTHR12935">
    <property type="entry name" value="GAMMA-GLUTAMYLCYCLOTRANSFERASE"/>
    <property type="match status" value="1"/>
</dbReference>
<evidence type="ECO:0000256" key="3">
    <source>
        <dbReference type="PIRSR" id="PIRSR617939-1"/>
    </source>
</evidence>
<reference evidence="6 7" key="1">
    <citation type="journal article" date="2020" name="ISME J.">
        <title>Uncovering the hidden diversity of litter-decomposition mechanisms in mushroom-forming fungi.</title>
        <authorList>
            <person name="Floudas D."/>
            <person name="Bentzer J."/>
            <person name="Ahren D."/>
            <person name="Johansson T."/>
            <person name="Persson P."/>
            <person name="Tunlid A."/>
        </authorList>
    </citation>
    <scope>NUCLEOTIDE SEQUENCE [LARGE SCALE GENOMIC DNA]</scope>
    <source>
        <strain evidence="6 7">CBS 291.85</strain>
    </source>
</reference>
<proteinExistence type="predicted"/>
<evidence type="ECO:0000313" key="6">
    <source>
        <dbReference type="EMBL" id="KAF5373791.1"/>
    </source>
</evidence>
<dbReference type="Proteomes" id="UP000559256">
    <property type="component" value="Unassembled WGS sequence"/>
</dbReference>
<dbReference type="EMBL" id="JAACJM010000003">
    <property type="protein sequence ID" value="KAF5373791.1"/>
    <property type="molecule type" value="Genomic_DNA"/>
</dbReference>
<sequence>MSQSTLNQTVHFSYGSNIWMDQMKARCPSSRYLGVAILRGWRWIIHTFGYANLVPSPSDHVYGFLYELSPEDEKILDVYEGVPRDYHKEILYIEIVRRAGVEEGVHDGVEMVDALIYIDSETVQDGTIRKEYIPRLKFASRDGIKEGIPAEYFEKYWQRFIPSNLQSTEALGPVIDGSGSRSSDLTLNFSYGSNIWKEQMATRCPRSCFKGVALLRGWRWLINERGYANVVPSTGDHHVYGFLYELDAEDEATLDGYEGVPSSYQKEMHSVEIINGEACGELIGGKRFVDALVYVDSVRTSNGTIKEEYIRRMSLAMEDALKEGFPKQYIETYIHPFLEGQT</sequence>
<dbReference type="PANTHER" id="PTHR12935:SF0">
    <property type="entry name" value="GAMMA-GLUTAMYLCYCLOTRANSFERASE"/>
    <property type="match status" value="1"/>
</dbReference>
<keyword evidence="7" id="KW-1185">Reference proteome</keyword>
<dbReference type="SUPFAM" id="SSF110857">
    <property type="entry name" value="Gamma-glutamyl cyclotransferase-like"/>
    <property type="match status" value="2"/>
</dbReference>
<dbReference type="InterPro" id="IPR013024">
    <property type="entry name" value="GGCT-like"/>
</dbReference>